<protein>
    <submittedName>
        <fullName evidence="4">Metallophosphoesterase</fullName>
    </submittedName>
</protein>
<keyword evidence="5" id="KW-1185">Reference proteome</keyword>
<dbReference type="Proteomes" id="UP000643610">
    <property type="component" value="Unassembled WGS sequence"/>
</dbReference>
<gene>
    <name evidence="4" type="ORF">H8K33_14940</name>
</gene>
<dbReference type="Pfam" id="PF00149">
    <property type="entry name" value="Metallophos"/>
    <property type="match status" value="1"/>
</dbReference>
<sequence length="316" mass="34885">MLKLALSGLSFRATSVSLSAVFALSSIFLNQTVDAQTKKSTKTKSIAFTLYAAGDIADCRKLSAADTKAAKTAALIAANLQKDRNAYAVTLGDNTYPIGKPEEFNDCYDKTWGQFKARTLPSPGNHDYGVPLAAGYYNYFDELAGAQRRGYYKKLLGNWLILSLNSNIKDQAMQAQLDWLKTTLKENPATCTLAFWHHPVYSSGGHGNIKTMQEAWKILADAKADIILSSHDHHYERFATMDRDGLPHPENGMRSFVVGTGGAKLSPIFLVKDGSELRQNDHHGALKLNLANNRYTWEFISAENNQVLDKGQANCQ</sequence>
<evidence type="ECO:0000256" key="2">
    <source>
        <dbReference type="SAM" id="SignalP"/>
    </source>
</evidence>
<keyword evidence="1 2" id="KW-0732">Signal</keyword>
<dbReference type="PANTHER" id="PTHR22953:SF153">
    <property type="entry name" value="PURPLE ACID PHOSPHATASE"/>
    <property type="match status" value="1"/>
</dbReference>
<evidence type="ECO:0000313" key="4">
    <source>
        <dbReference type="EMBL" id="MBC3832804.1"/>
    </source>
</evidence>
<proteinExistence type="predicted"/>
<dbReference type="InterPro" id="IPR029052">
    <property type="entry name" value="Metallo-depent_PP-like"/>
</dbReference>
<comment type="caution">
    <text evidence="4">The sequence shown here is derived from an EMBL/GenBank/DDBJ whole genome shotgun (WGS) entry which is preliminary data.</text>
</comment>
<evidence type="ECO:0000259" key="3">
    <source>
        <dbReference type="Pfam" id="PF00149"/>
    </source>
</evidence>
<dbReference type="PANTHER" id="PTHR22953">
    <property type="entry name" value="ACID PHOSPHATASE RELATED"/>
    <property type="match status" value="1"/>
</dbReference>
<dbReference type="InterPro" id="IPR039331">
    <property type="entry name" value="PAPs-like"/>
</dbReference>
<evidence type="ECO:0000256" key="1">
    <source>
        <dbReference type="ARBA" id="ARBA00022729"/>
    </source>
</evidence>
<feature type="domain" description="Calcineurin-like phosphoesterase" evidence="3">
    <location>
        <begin position="68"/>
        <end position="235"/>
    </location>
</feature>
<name>A0ABR6XTK3_9BURK</name>
<reference evidence="4 5" key="1">
    <citation type="submission" date="2020-08" db="EMBL/GenBank/DDBJ databases">
        <title>Novel species isolated from subtropical streams in China.</title>
        <authorList>
            <person name="Lu H."/>
        </authorList>
    </citation>
    <scope>NUCLEOTIDE SEQUENCE [LARGE SCALE GENOMIC DNA]</scope>
    <source>
        <strain evidence="4 5">KCTC 52442</strain>
    </source>
</reference>
<evidence type="ECO:0000313" key="5">
    <source>
        <dbReference type="Proteomes" id="UP000643610"/>
    </source>
</evidence>
<dbReference type="EMBL" id="JACOFU010000006">
    <property type="protein sequence ID" value="MBC3832804.1"/>
    <property type="molecule type" value="Genomic_DNA"/>
</dbReference>
<feature type="signal peptide" evidence="2">
    <location>
        <begin position="1"/>
        <end position="35"/>
    </location>
</feature>
<accession>A0ABR6XTK3</accession>
<dbReference type="InterPro" id="IPR004843">
    <property type="entry name" value="Calcineurin-like_PHP"/>
</dbReference>
<dbReference type="Gene3D" id="3.60.21.10">
    <property type="match status" value="1"/>
</dbReference>
<organism evidence="4 5">
    <name type="scientific">Undibacterium amnicola</name>
    <dbReference type="NCBI Taxonomy" id="1834038"/>
    <lineage>
        <taxon>Bacteria</taxon>
        <taxon>Pseudomonadati</taxon>
        <taxon>Pseudomonadota</taxon>
        <taxon>Betaproteobacteria</taxon>
        <taxon>Burkholderiales</taxon>
        <taxon>Oxalobacteraceae</taxon>
        <taxon>Undibacterium</taxon>
    </lineage>
</organism>
<dbReference type="SUPFAM" id="SSF56300">
    <property type="entry name" value="Metallo-dependent phosphatases"/>
    <property type="match status" value="1"/>
</dbReference>
<feature type="chain" id="PRO_5045636846" evidence="2">
    <location>
        <begin position="36"/>
        <end position="316"/>
    </location>
</feature>